<protein>
    <submittedName>
        <fullName evidence="2">Drought-induced protein SDi-6</fullName>
    </submittedName>
</protein>
<dbReference type="GO" id="GO:0009408">
    <property type="term" value="P:response to heat"/>
    <property type="evidence" value="ECO:0007669"/>
    <property type="project" value="InterPro"/>
</dbReference>
<dbReference type="Proteomes" id="UP000245207">
    <property type="component" value="Unassembled WGS sequence"/>
</dbReference>
<name>A0A2U1L2T5_ARTAN</name>
<keyword evidence="3" id="KW-1185">Reference proteome</keyword>
<dbReference type="PANTHER" id="PTHR35098:SF1">
    <property type="entry name" value="NODULIN-RELATED PROTEIN 2"/>
    <property type="match status" value="1"/>
</dbReference>
<gene>
    <name evidence="2" type="ORF">CTI12_AA536800</name>
</gene>
<evidence type="ECO:0000313" key="3">
    <source>
        <dbReference type="Proteomes" id="UP000245207"/>
    </source>
</evidence>
<dbReference type="PANTHER" id="PTHR35098">
    <property type="entry name" value="EXPRESSED PROTEIN"/>
    <property type="match status" value="1"/>
</dbReference>
<feature type="region of interest" description="Disordered" evidence="1">
    <location>
        <begin position="74"/>
        <end position="103"/>
    </location>
</feature>
<dbReference type="GO" id="GO:0010115">
    <property type="term" value="P:regulation of abscisic acid biosynthetic process"/>
    <property type="evidence" value="ECO:0007669"/>
    <property type="project" value="InterPro"/>
</dbReference>
<accession>A0A2U1L2T5</accession>
<comment type="caution">
    <text evidence="2">The sequence shown here is derived from an EMBL/GenBank/DDBJ whole genome shotgun (WGS) entry which is preliminary data.</text>
</comment>
<evidence type="ECO:0000256" key="1">
    <source>
        <dbReference type="SAM" id="MobiDB-lite"/>
    </source>
</evidence>
<dbReference type="EMBL" id="PKPP01011900">
    <property type="protein sequence ID" value="PWA43306.1"/>
    <property type="molecule type" value="Genomic_DNA"/>
</dbReference>
<dbReference type="OrthoDB" id="695806at2759"/>
<sequence length="103" mass="10615">MADDKPSNSELMASAKVMADAVTGKETDTGKIAGAAADVIDAASSYGVVDEKQGVGKYIDQAGNYLHNYETTHTTTKTDADGNTTTQTTTTTHAATAPDGDDK</sequence>
<dbReference type="InterPro" id="IPR040294">
    <property type="entry name" value="Nodulin-rel_1/2"/>
</dbReference>
<proteinExistence type="predicted"/>
<dbReference type="STRING" id="35608.A0A2U1L2T5"/>
<reference evidence="2 3" key="1">
    <citation type="journal article" date="2018" name="Mol. Plant">
        <title>The genome of Artemisia annua provides insight into the evolution of Asteraceae family and artemisinin biosynthesis.</title>
        <authorList>
            <person name="Shen Q."/>
            <person name="Zhang L."/>
            <person name="Liao Z."/>
            <person name="Wang S."/>
            <person name="Yan T."/>
            <person name="Shi P."/>
            <person name="Liu M."/>
            <person name="Fu X."/>
            <person name="Pan Q."/>
            <person name="Wang Y."/>
            <person name="Lv Z."/>
            <person name="Lu X."/>
            <person name="Zhang F."/>
            <person name="Jiang W."/>
            <person name="Ma Y."/>
            <person name="Chen M."/>
            <person name="Hao X."/>
            <person name="Li L."/>
            <person name="Tang Y."/>
            <person name="Lv G."/>
            <person name="Zhou Y."/>
            <person name="Sun X."/>
            <person name="Brodelius P.E."/>
            <person name="Rose J.K.C."/>
            <person name="Tang K."/>
        </authorList>
    </citation>
    <scope>NUCLEOTIDE SEQUENCE [LARGE SCALE GENOMIC DNA]</scope>
    <source>
        <strain evidence="3">cv. Huhao1</strain>
        <tissue evidence="2">Leaf</tissue>
    </source>
</reference>
<dbReference type="AlphaFoldDB" id="A0A2U1L2T5"/>
<evidence type="ECO:0000313" key="2">
    <source>
        <dbReference type="EMBL" id="PWA43306.1"/>
    </source>
</evidence>
<organism evidence="2 3">
    <name type="scientific">Artemisia annua</name>
    <name type="common">Sweet wormwood</name>
    <dbReference type="NCBI Taxonomy" id="35608"/>
    <lineage>
        <taxon>Eukaryota</taxon>
        <taxon>Viridiplantae</taxon>
        <taxon>Streptophyta</taxon>
        <taxon>Embryophyta</taxon>
        <taxon>Tracheophyta</taxon>
        <taxon>Spermatophyta</taxon>
        <taxon>Magnoliopsida</taxon>
        <taxon>eudicotyledons</taxon>
        <taxon>Gunneridae</taxon>
        <taxon>Pentapetalae</taxon>
        <taxon>asterids</taxon>
        <taxon>campanulids</taxon>
        <taxon>Asterales</taxon>
        <taxon>Asteraceae</taxon>
        <taxon>Asteroideae</taxon>
        <taxon>Anthemideae</taxon>
        <taxon>Artemisiinae</taxon>
        <taxon>Artemisia</taxon>
    </lineage>
</organism>